<proteinExistence type="predicted"/>
<feature type="transmembrane region" description="Helical" evidence="2">
    <location>
        <begin position="169"/>
        <end position="193"/>
    </location>
</feature>
<dbReference type="InterPro" id="IPR036259">
    <property type="entry name" value="MFS_trans_sf"/>
</dbReference>
<feature type="transmembrane region" description="Helical" evidence="2">
    <location>
        <begin position="262"/>
        <end position="279"/>
    </location>
</feature>
<dbReference type="EMBL" id="JAGGKG010000019">
    <property type="protein sequence ID" value="MBP1906853.1"/>
    <property type="molecule type" value="Genomic_DNA"/>
</dbReference>
<sequence>MKCNTRYAIVKKENSEGMISKVSYHIQKPNLLDQQFPIFLIIVGLFLFIMIYGITKYLAAKRLHNQYERMSDTLSLYVEVWGTIADATPEATYEQLHLEQNKILIALHKCKTSPHIKPNLQGQIELYIQESTQTRLYMVKQALEDEIEVLRKKRQNLLKQIESPSFGQLLWQTTAPVIPCLFAVILFFDLYTLLELVVNTSWMYLGVIELEAWLSWIGLNIAIFVAYPLCTARFRKLRHILLALLISGLGILGTIIAFTSPYVVGLQIILTIIGLSMTGEKLRRKRPFAGMTQVTKIEENPKPLQDRALHQPPSSNNSEQE</sequence>
<dbReference type="RefSeq" id="WP_210090444.1">
    <property type="nucleotide sequence ID" value="NZ_JAGGKG010000019.1"/>
</dbReference>
<gene>
    <name evidence="3" type="ORF">J2Z32_003518</name>
</gene>
<feature type="region of interest" description="Disordered" evidence="1">
    <location>
        <begin position="297"/>
        <end position="321"/>
    </location>
</feature>
<protein>
    <submittedName>
        <fullName evidence="3">Membrane chloride channel (Bestrophin family)</fullName>
    </submittedName>
</protein>
<feature type="transmembrane region" description="Helical" evidence="2">
    <location>
        <begin position="213"/>
        <end position="230"/>
    </location>
</feature>
<reference evidence="3 4" key="1">
    <citation type="submission" date="2021-03" db="EMBL/GenBank/DDBJ databases">
        <title>Genomic Encyclopedia of Type Strains, Phase IV (KMG-IV): sequencing the most valuable type-strain genomes for metagenomic binning, comparative biology and taxonomic classification.</title>
        <authorList>
            <person name="Goeker M."/>
        </authorList>
    </citation>
    <scope>NUCLEOTIDE SEQUENCE [LARGE SCALE GENOMIC DNA]</scope>
    <source>
        <strain evidence="3 4">DSM 14349</strain>
    </source>
</reference>
<feature type="compositionally biased region" description="Basic and acidic residues" evidence="1">
    <location>
        <begin position="297"/>
        <end position="309"/>
    </location>
</feature>
<organism evidence="3 4">
    <name type="scientific">Paenibacillus turicensis</name>
    <dbReference type="NCBI Taxonomy" id="160487"/>
    <lineage>
        <taxon>Bacteria</taxon>
        <taxon>Bacillati</taxon>
        <taxon>Bacillota</taxon>
        <taxon>Bacilli</taxon>
        <taxon>Bacillales</taxon>
        <taxon>Paenibacillaceae</taxon>
        <taxon>Paenibacillus</taxon>
    </lineage>
</organism>
<keyword evidence="4" id="KW-1185">Reference proteome</keyword>
<comment type="caution">
    <text evidence="3">The sequence shown here is derived from an EMBL/GenBank/DDBJ whole genome shotgun (WGS) entry which is preliminary data.</text>
</comment>
<keyword evidence="2" id="KW-0472">Membrane</keyword>
<evidence type="ECO:0000256" key="1">
    <source>
        <dbReference type="SAM" id="MobiDB-lite"/>
    </source>
</evidence>
<dbReference type="Proteomes" id="UP001519272">
    <property type="component" value="Unassembled WGS sequence"/>
</dbReference>
<dbReference type="SUPFAM" id="SSF103473">
    <property type="entry name" value="MFS general substrate transporter"/>
    <property type="match status" value="1"/>
</dbReference>
<evidence type="ECO:0000256" key="2">
    <source>
        <dbReference type="SAM" id="Phobius"/>
    </source>
</evidence>
<feature type="compositionally biased region" description="Polar residues" evidence="1">
    <location>
        <begin position="312"/>
        <end position="321"/>
    </location>
</feature>
<name>A0ABS4FWZ1_9BACL</name>
<feature type="transmembrane region" description="Helical" evidence="2">
    <location>
        <begin position="38"/>
        <end position="59"/>
    </location>
</feature>
<accession>A0ABS4FWZ1</accession>
<keyword evidence="2" id="KW-1133">Transmembrane helix</keyword>
<feature type="transmembrane region" description="Helical" evidence="2">
    <location>
        <begin position="237"/>
        <end position="256"/>
    </location>
</feature>
<evidence type="ECO:0000313" key="3">
    <source>
        <dbReference type="EMBL" id="MBP1906853.1"/>
    </source>
</evidence>
<evidence type="ECO:0000313" key="4">
    <source>
        <dbReference type="Proteomes" id="UP001519272"/>
    </source>
</evidence>
<keyword evidence="2" id="KW-0812">Transmembrane</keyword>